<keyword evidence="7 10" id="KW-0238">DNA-binding</keyword>
<dbReference type="InterPro" id="IPR032200">
    <property type="entry name" value="COE_DBD"/>
</dbReference>
<dbReference type="PANTHER" id="PTHR10747">
    <property type="entry name" value="TRANSCRIPTION FACTOR COE FAMILY MEMBER"/>
    <property type="match status" value="1"/>
</dbReference>
<keyword evidence="14" id="KW-1185">Reference proteome</keyword>
<dbReference type="EMBL" id="CAJPVJ010001474">
    <property type="protein sequence ID" value="CAG2164788.1"/>
    <property type="molecule type" value="Genomic_DNA"/>
</dbReference>
<keyword evidence="5 10" id="KW-0862">Zinc</keyword>
<dbReference type="OrthoDB" id="25246at2759"/>
<comment type="similarity">
    <text evidence="2 10">Belongs to the COE family.</text>
</comment>
<dbReference type="InterPro" id="IPR013783">
    <property type="entry name" value="Ig-like_fold"/>
</dbReference>
<dbReference type="GO" id="GO:0006355">
    <property type="term" value="P:regulation of DNA-templated transcription"/>
    <property type="evidence" value="ECO:0007669"/>
    <property type="project" value="InterPro"/>
</dbReference>
<evidence type="ECO:0000259" key="12">
    <source>
        <dbReference type="SMART" id="SM00429"/>
    </source>
</evidence>
<organism evidence="13">
    <name type="scientific">Oppiella nova</name>
    <dbReference type="NCBI Taxonomy" id="334625"/>
    <lineage>
        <taxon>Eukaryota</taxon>
        <taxon>Metazoa</taxon>
        <taxon>Ecdysozoa</taxon>
        <taxon>Arthropoda</taxon>
        <taxon>Chelicerata</taxon>
        <taxon>Arachnida</taxon>
        <taxon>Acari</taxon>
        <taxon>Acariformes</taxon>
        <taxon>Sarcoptiformes</taxon>
        <taxon>Oribatida</taxon>
        <taxon>Brachypylina</taxon>
        <taxon>Oppioidea</taxon>
        <taxon>Oppiidae</taxon>
        <taxon>Oppiella</taxon>
    </lineage>
</organism>
<name>A0A7R9LMQ0_9ACAR</name>
<dbReference type="AlphaFoldDB" id="A0A7R9LMQ0"/>
<dbReference type="InterPro" id="IPR002909">
    <property type="entry name" value="IPT_dom"/>
</dbReference>
<evidence type="ECO:0000313" key="14">
    <source>
        <dbReference type="Proteomes" id="UP000728032"/>
    </source>
</evidence>
<sequence>MAEHMPLMSWDTVVHRLLGPILRVIISTQVSVEGTLLAVSDNMFVHNNSKHGRRAKRLDASEVPFTATPCIKAISPTEGWTSGGSTVIIIGDNFFDGLQVVFGTMLVWSEFVTSHAIKVQTPPRHIPGVVEVTLSYKSKQFSLNEPTIDHGFLRLAKLIPRHPGDPEKLPKEIILKRAADLAEALYSMPRNTPSQLAGLPAPRSPASALNNAAAAAAMSVGFNAAYAASAGQLSCPNDQTLYHQNPPSNACLDYNRTQASSVSPSRGYGSNASTPHSSSGGSSYGGNGTAATMNGGYGSPPTNMTTPVPGSPGLFNGMSSIVSASPFAAMNPFALPTCNGQSYGSSIVSSTK</sequence>
<evidence type="ECO:0000256" key="3">
    <source>
        <dbReference type="ARBA" id="ARBA00022723"/>
    </source>
</evidence>
<dbReference type="InterPro" id="IPR032201">
    <property type="entry name" value="COE_HLH"/>
</dbReference>
<dbReference type="FunFam" id="1.10.287.4280:FF:000001">
    <property type="entry name" value="transcription factor COE1 isoform X2"/>
    <property type="match status" value="1"/>
</dbReference>
<dbReference type="InterPro" id="IPR038173">
    <property type="entry name" value="COE_DBD_sf"/>
</dbReference>
<dbReference type="Gene3D" id="1.10.287.4280">
    <property type="match status" value="1"/>
</dbReference>
<evidence type="ECO:0000256" key="9">
    <source>
        <dbReference type="ARBA" id="ARBA00023242"/>
    </source>
</evidence>
<dbReference type="Gene3D" id="2.60.40.3180">
    <property type="entry name" value="Transcription factor COE1, DNA-binding domain"/>
    <property type="match status" value="1"/>
</dbReference>
<evidence type="ECO:0000313" key="13">
    <source>
        <dbReference type="EMBL" id="CAD7643817.1"/>
    </source>
</evidence>
<proteinExistence type="inferred from homology"/>
<keyword evidence="6 10" id="KW-0805">Transcription regulation</keyword>
<keyword evidence="8 10" id="KW-0804">Transcription</keyword>
<feature type="region of interest" description="Disordered" evidence="11">
    <location>
        <begin position="262"/>
        <end position="311"/>
    </location>
</feature>
<keyword evidence="9 10" id="KW-0539">Nucleus</keyword>
<comment type="subcellular location">
    <subcellularLocation>
        <location evidence="1 10">Nucleus</location>
    </subcellularLocation>
</comment>
<keyword evidence="3 10" id="KW-0479">Metal-binding</keyword>
<dbReference type="GO" id="GO:0008270">
    <property type="term" value="F:zinc ion binding"/>
    <property type="evidence" value="ECO:0007669"/>
    <property type="project" value="UniProtKB-KW"/>
</dbReference>
<evidence type="ECO:0000256" key="2">
    <source>
        <dbReference type="ARBA" id="ARBA00010340"/>
    </source>
</evidence>
<dbReference type="Pfam" id="PF16422">
    <property type="entry name" value="COE1_DBD"/>
    <property type="match status" value="1"/>
</dbReference>
<dbReference type="EMBL" id="OC916299">
    <property type="protein sequence ID" value="CAD7643817.1"/>
    <property type="molecule type" value="Genomic_DNA"/>
</dbReference>
<keyword evidence="10" id="KW-0217">Developmental protein</keyword>
<reference evidence="13" key="1">
    <citation type="submission" date="2020-11" db="EMBL/GenBank/DDBJ databases">
        <authorList>
            <person name="Tran Van P."/>
        </authorList>
    </citation>
    <scope>NUCLEOTIDE SEQUENCE</scope>
</reference>
<dbReference type="Proteomes" id="UP000728032">
    <property type="component" value="Unassembled WGS sequence"/>
</dbReference>
<feature type="compositionally biased region" description="Low complexity" evidence="11">
    <location>
        <begin position="269"/>
        <end position="281"/>
    </location>
</feature>
<evidence type="ECO:0000256" key="6">
    <source>
        <dbReference type="ARBA" id="ARBA00023015"/>
    </source>
</evidence>
<evidence type="ECO:0000256" key="8">
    <source>
        <dbReference type="ARBA" id="ARBA00023163"/>
    </source>
</evidence>
<evidence type="ECO:0000256" key="10">
    <source>
        <dbReference type="RuleBase" id="RU004489"/>
    </source>
</evidence>
<dbReference type="GO" id="GO:0005634">
    <property type="term" value="C:nucleus"/>
    <property type="evidence" value="ECO:0007669"/>
    <property type="project" value="UniProtKB-SubCell"/>
</dbReference>
<dbReference type="Gene3D" id="2.60.40.10">
    <property type="entry name" value="Immunoglobulins"/>
    <property type="match status" value="1"/>
</dbReference>
<evidence type="ECO:0000256" key="4">
    <source>
        <dbReference type="ARBA" id="ARBA00022771"/>
    </source>
</evidence>
<dbReference type="SUPFAM" id="SSF81296">
    <property type="entry name" value="E set domains"/>
    <property type="match status" value="1"/>
</dbReference>
<protein>
    <recommendedName>
        <fullName evidence="12">IPT/TIG domain-containing protein</fullName>
    </recommendedName>
</protein>
<dbReference type="InterPro" id="IPR014756">
    <property type="entry name" value="Ig_E-set"/>
</dbReference>
<keyword evidence="4 10" id="KW-0863">Zinc-finger</keyword>
<dbReference type="GO" id="GO:0003677">
    <property type="term" value="F:DNA binding"/>
    <property type="evidence" value="ECO:0007669"/>
    <property type="project" value="UniProtKB-KW"/>
</dbReference>
<dbReference type="SMART" id="SM00429">
    <property type="entry name" value="IPT"/>
    <property type="match status" value="1"/>
</dbReference>
<evidence type="ECO:0000256" key="7">
    <source>
        <dbReference type="ARBA" id="ARBA00023125"/>
    </source>
</evidence>
<feature type="domain" description="IPT/TIG" evidence="12">
    <location>
        <begin position="68"/>
        <end position="145"/>
    </location>
</feature>
<dbReference type="InterPro" id="IPR003523">
    <property type="entry name" value="Transcription_factor_COE"/>
</dbReference>
<gene>
    <name evidence="13" type="ORF">ONB1V03_LOCUS4337</name>
</gene>
<dbReference type="FunFam" id="2.60.40.10:FF:001458">
    <property type="entry name" value="EBF transcription factor 3b"/>
    <property type="match status" value="1"/>
</dbReference>
<evidence type="ECO:0000256" key="5">
    <source>
        <dbReference type="ARBA" id="ARBA00022833"/>
    </source>
</evidence>
<dbReference type="Pfam" id="PF16423">
    <property type="entry name" value="COE1_HLH"/>
    <property type="match status" value="1"/>
</dbReference>
<evidence type="ECO:0000256" key="11">
    <source>
        <dbReference type="SAM" id="MobiDB-lite"/>
    </source>
</evidence>
<evidence type="ECO:0000256" key="1">
    <source>
        <dbReference type="ARBA" id="ARBA00004123"/>
    </source>
</evidence>
<accession>A0A7R9LMQ0</accession>